<accession>A0A0A3ANW7</accession>
<comment type="subcellular location">
    <subcellularLocation>
        <location evidence="1 11">Cell outer membrane</location>
        <topology evidence="1 11">Multi-pass membrane protein</topology>
    </subcellularLocation>
</comment>
<dbReference type="EMBL" id="JSUM01000003">
    <property type="protein sequence ID" value="KGQ71098.1"/>
    <property type="molecule type" value="Genomic_DNA"/>
</dbReference>
<dbReference type="AlphaFoldDB" id="A0A0A3ANW7"/>
<evidence type="ECO:0000256" key="2">
    <source>
        <dbReference type="ARBA" id="ARBA00008143"/>
    </source>
</evidence>
<evidence type="ECO:0000256" key="7">
    <source>
        <dbReference type="ARBA" id="ARBA00023077"/>
    </source>
</evidence>
<dbReference type="Proteomes" id="UP000030380">
    <property type="component" value="Unassembled WGS sequence"/>
</dbReference>
<evidence type="ECO:0000256" key="11">
    <source>
        <dbReference type="PROSITE-ProRule" id="PRU01360"/>
    </source>
</evidence>
<evidence type="ECO:0000256" key="6">
    <source>
        <dbReference type="ARBA" id="ARBA00022729"/>
    </source>
</evidence>
<dbReference type="InterPro" id="IPR012910">
    <property type="entry name" value="Plug_dom"/>
</dbReference>
<evidence type="ECO:0000256" key="1">
    <source>
        <dbReference type="ARBA" id="ARBA00004571"/>
    </source>
</evidence>
<dbReference type="STRING" id="505317.OA57_02380"/>
<dbReference type="InterPro" id="IPR037066">
    <property type="entry name" value="Plug_dom_sf"/>
</dbReference>
<dbReference type="InterPro" id="IPR039426">
    <property type="entry name" value="TonB-dep_rcpt-like"/>
</dbReference>
<evidence type="ECO:0000256" key="8">
    <source>
        <dbReference type="ARBA" id="ARBA00023136"/>
    </source>
</evidence>
<dbReference type="InterPro" id="IPR000531">
    <property type="entry name" value="Beta-barrel_TonB"/>
</dbReference>
<dbReference type="SUPFAM" id="SSF56935">
    <property type="entry name" value="Porins"/>
    <property type="match status" value="1"/>
</dbReference>
<evidence type="ECO:0000256" key="12">
    <source>
        <dbReference type="RuleBase" id="RU003357"/>
    </source>
</evidence>
<evidence type="ECO:0000256" key="10">
    <source>
        <dbReference type="ARBA" id="ARBA00023237"/>
    </source>
</evidence>
<proteinExistence type="inferred from homology"/>
<dbReference type="NCBIfam" id="TIGR01786">
    <property type="entry name" value="TonB-hemlactrns"/>
    <property type="match status" value="1"/>
</dbReference>
<evidence type="ECO:0000256" key="4">
    <source>
        <dbReference type="ARBA" id="ARBA00022452"/>
    </source>
</evidence>
<dbReference type="InterPro" id="IPR010949">
    <property type="entry name" value="TonB_Hb/transfer/lactofer_rcpt"/>
</dbReference>
<dbReference type="GO" id="GO:0009279">
    <property type="term" value="C:cell outer membrane"/>
    <property type="evidence" value="ECO:0007669"/>
    <property type="project" value="UniProtKB-SubCell"/>
</dbReference>
<keyword evidence="16" id="KW-1185">Reference proteome</keyword>
<feature type="domain" description="TonB-dependent receptor-like beta-barrel" evidence="13">
    <location>
        <begin position="268"/>
        <end position="723"/>
    </location>
</feature>
<name>A0A0A3ANW7_9PAST</name>
<evidence type="ECO:0000256" key="9">
    <source>
        <dbReference type="ARBA" id="ARBA00023170"/>
    </source>
</evidence>
<keyword evidence="8 11" id="KW-0472">Membrane</keyword>
<dbReference type="Gene3D" id="2.170.130.10">
    <property type="entry name" value="TonB-dependent receptor, plug domain"/>
    <property type="match status" value="1"/>
</dbReference>
<dbReference type="PANTHER" id="PTHR30069">
    <property type="entry name" value="TONB-DEPENDENT OUTER MEMBRANE RECEPTOR"/>
    <property type="match status" value="1"/>
</dbReference>
<dbReference type="InterPro" id="IPR036942">
    <property type="entry name" value="Beta-barrel_TonB_sf"/>
</dbReference>
<comment type="similarity">
    <text evidence="2">Belongs to the TonB-dependent receptor family. Hemoglobin/haptoglobin binding protein subfamily.</text>
</comment>
<keyword evidence="5 11" id="KW-0812">Transmembrane</keyword>
<keyword evidence="7 12" id="KW-0798">TonB box</keyword>
<dbReference type="PANTHER" id="PTHR30069:SF29">
    <property type="entry name" value="HEMOGLOBIN AND HEMOGLOBIN-HAPTOGLOBIN-BINDING PROTEIN 1-RELATED"/>
    <property type="match status" value="1"/>
</dbReference>
<dbReference type="Pfam" id="PF07715">
    <property type="entry name" value="Plug"/>
    <property type="match status" value="1"/>
</dbReference>
<gene>
    <name evidence="15" type="ORF">OA57_02380</name>
</gene>
<evidence type="ECO:0000259" key="13">
    <source>
        <dbReference type="Pfam" id="PF00593"/>
    </source>
</evidence>
<evidence type="ECO:0000259" key="14">
    <source>
        <dbReference type="Pfam" id="PF07715"/>
    </source>
</evidence>
<evidence type="ECO:0000313" key="15">
    <source>
        <dbReference type="EMBL" id="KGQ71098.1"/>
    </source>
</evidence>
<keyword evidence="6" id="KW-0732">Signal</keyword>
<keyword evidence="10 11" id="KW-0998">Cell outer membrane</keyword>
<evidence type="ECO:0008006" key="17">
    <source>
        <dbReference type="Google" id="ProtNLM"/>
    </source>
</evidence>
<reference evidence="15 16" key="1">
    <citation type="submission" date="2014-11" db="EMBL/GenBank/DDBJ databases">
        <title>Draft genome sequence of Chelonobacter oris 1662T, associated with respiratory disease in Hermann's Tortoises.</title>
        <authorList>
            <person name="Kudirkiene E."/>
            <person name="Hansen M.J."/>
            <person name="Bojesen A.M."/>
        </authorList>
    </citation>
    <scope>NUCLEOTIDE SEQUENCE [LARGE SCALE GENOMIC DNA]</scope>
    <source>
        <strain evidence="15 16">1662</strain>
    </source>
</reference>
<dbReference type="Gene3D" id="2.40.170.20">
    <property type="entry name" value="TonB-dependent receptor, beta-barrel domain"/>
    <property type="match status" value="1"/>
</dbReference>
<evidence type="ECO:0000256" key="5">
    <source>
        <dbReference type="ARBA" id="ARBA00022692"/>
    </source>
</evidence>
<keyword evidence="9" id="KW-0675">Receptor</keyword>
<dbReference type="PROSITE" id="PS52016">
    <property type="entry name" value="TONB_DEPENDENT_REC_3"/>
    <property type="match status" value="1"/>
</dbReference>
<dbReference type="GO" id="GO:0044718">
    <property type="term" value="P:siderophore transmembrane transport"/>
    <property type="evidence" value="ECO:0007669"/>
    <property type="project" value="TreeGrafter"/>
</dbReference>
<organism evidence="15 16">
    <name type="scientific">Chelonobacter oris</name>
    <dbReference type="NCBI Taxonomy" id="505317"/>
    <lineage>
        <taxon>Bacteria</taxon>
        <taxon>Pseudomonadati</taxon>
        <taxon>Pseudomonadota</taxon>
        <taxon>Gammaproteobacteria</taxon>
        <taxon>Pasteurellales</taxon>
        <taxon>Pasteurellaceae</taxon>
        <taxon>Chelonobacter</taxon>
    </lineage>
</organism>
<feature type="domain" description="TonB-dependent receptor plug" evidence="14">
    <location>
        <begin position="48"/>
        <end position="153"/>
    </location>
</feature>
<evidence type="ECO:0000313" key="16">
    <source>
        <dbReference type="Proteomes" id="UP000030380"/>
    </source>
</evidence>
<dbReference type="CDD" id="cd01347">
    <property type="entry name" value="ligand_gated_channel"/>
    <property type="match status" value="1"/>
</dbReference>
<sequence length="771" mass="87049">MQEITDMKNTLFPVFLLASLLSDSAKAEETALEEVQVNTDYSGKLTETAKNRQQIRQELIGSSQDLVRYTADVGIADNGRHNKGFTLRGVEGNRVGLSIDGVALPDSEENSLYSRYGNFNSARLNIDPELIRRIEIGQGADSFNYGSGALGGAVNYRTLSSHDLIQADNRAGALFRSGYRSKNREFTHTFGLALNKNKVDMILLYSQRHGHELKSAVNGEDINGSARGVPDPSSHRYHAWLAKLGYRFNNRHRIAFETHGQKGSNYIDEKSYVLFGSQWREADDRHQRQSYRLSYEFTPESTYLNALKLHYDLQKTEIASVSYKGGRDWKSERKVLAEIYDRSMNTKFNQFSFELQSRPLTLFDTQHEFRFSGALGKRDFENSNLDTLILSRGPSRVSGTIQHPVKTSLFHLSVLNHINWHENFASRLGIRYDSNRLTPQSLNAACHNCQDKIPPAKSFDGFSILLGADLFLTPSWLLSYDLTSGFRTPSASEMYFTFDKNDAGRWLANPALKKEKSLNHSLTLNGEGALGSLKITVYHNRYKHFLHEQETVTKEANPFYDPAGCFFYGGRDVCQKEKAILSRQMVNLDKASINGISIQGELKLNEVSALPEGLVLNGTLGYSKGKLSNNASLLSIQPLKVVLGLGYDQPNGSWGLHGKWTYSAAKKEKEAMIYKNNFSYRTGGYDESRRPYPYLNQSATLFDVYGYVALSKNITLQGGIYNVFNRKYQSWDRLRGINIHSTTNTVDRDGKGLARFYEPGRNYVVNLEIKL</sequence>
<keyword evidence="4 11" id="KW-1134">Transmembrane beta strand</keyword>
<dbReference type="GO" id="GO:0015344">
    <property type="term" value="F:siderophore uptake transmembrane transporter activity"/>
    <property type="evidence" value="ECO:0007669"/>
    <property type="project" value="TreeGrafter"/>
</dbReference>
<keyword evidence="3 11" id="KW-0813">Transport</keyword>
<comment type="caution">
    <text evidence="15">The sequence shown here is derived from an EMBL/GenBank/DDBJ whole genome shotgun (WGS) entry which is preliminary data.</text>
</comment>
<dbReference type="Pfam" id="PF00593">
    <property type="entry name" value="TonB_dep_Rec_b-barrel"/>
    <property type="match status" value="1"/>
</dbReference>
<evidence type="ECO:0000256" key="3">
    <source>
        <dbReference type="ARBA" id="ARBA00022448"/>
    </source>
</evidence>
<protein>
    <recommendedName>
        <fullName evidence="17">Ligand-gated channel protein</fullName>
    </recommendedName>
</protein>